<accession>A0ABV4X1S9</accession>
<dbReference type="Proteomes" id="UP001576774">
    <property type="component" value="Unassembled WGS sequence"/>
</dbReference>
<dbReference type="RefSeq" id="WP_413269843.1">
    <property type="nucleotide sequence ID" value="NZ_JBHFNQ010000060.1"/>
</dbReference>
<evidence type="ECO:0000256" key="1">
    <source>
        <dbReference type="SAM" id="MobiDB-lite"/>
    </source>
</evidence>
<feature type="compositionally biased region" description="Pro residues" evidence="1">
    <location>
        <begin position="103"/>
        <end position="116"/>
    </location>
</feature>
<protein>
    <submittedName>
        <fullName evidence="2">Uncharacterized protein</fullName>
    </submittedName>
</protein>
<feature type="region of interest" description="Disordered" evidence="1">
    <location>
        <begin position="83"/>
        <end position="133"/>
    </location>
</feature>
<reference evidence="2 3" key="1">
    <citation type="submission" date="2024-09" db="EMBL/GenBank/DDBJ databases">
        <title>Floridaenema gen nov. (Aerosakkonemataceae, Aerosakkonematales ord. nov., Cyanobacteria) from benthic tropical and subtropical fresh waters, with the description of four new species.</title>
        <authorList>
            <person name="Moretto J.A."/>
            <person name="Berthold D.E."/>
            <person name="Lefler F.W."/>
            <person name="Huang I.-S."/>
            <person name="Laughinghouse H. IV."/>
        </authorList>
    </citation>
    <scope>NUCLEOTIDE SEQUENCE [LARGE SCALE GENOMIC DNA]</scope>
    <source>
        <strain evidence="2 3">BLCC-F46</strain>
    </source>
</reference>
<sequence>MRRIRFLVLGLVSFVAAIFGALLVPGSWVNRVFSTLVCGIFSFNSMVCTANWGQSSQRVVAATPPAVENTIFDGFSNLLAQRDPSEFGDPQPSTPSPQQSNPQAPPFPQDPGPNFPVRPDFDRPDSSQPDNKSLDGMWLYSIYESPSEPEPIAIFPIRLTGSNPYYRQLIESLGNQPKSDVSDELIITWVGTQNSPSVWAVIVDTESGNEIYVSMNKQMSSTLSSSLKKILVIDTKSNNRKTIIASNNPRYEQWLRDSGRKAELFKYQRQRQNPKFSNHIQRNIPQPVRQTINKLGTNIQKARSSPKDLVTIAYTLGKGAAITEWAIRNPEKFKQCISDIKCAPSLDPSPSLSDLALWKESFDQFMSRFQQPQQPPQPQQTAQTPVNDVFFVGNVTFDKLCNKKKPEGYAYNEYPPIDDPTRGACTVRKRVGSGLTPPLEINFNMADAVTFCRETLSKHQDPFLREVAGSASIQVSLFHWNKYKEKHWGCFVPCTENIRKERGCQKFNPANGPVSN</sequence>
<dbReference type="EMBL" id="JBHFNQ010000060">
    <property type="protein sequence ID" value="MFB2876719.1"/>
    <property type="molecule type" value="Genomic_DNA"/>
</dbReference>
<evidence type="ECO:0000313" key="2">
    <source>
        <dbReference type="EMBL" id="MFB2876719.1"/>
    </source>
</evidence>
<gene>
    <name evidence="2" type="ORF">ACE1CC_07480</name>
</gene>
<organism evidence="2 3">
    <name type="scientific">Floridaenema aerugineum BLCC-F46</name>
    <dbReference type="NCBI Taxonomy" id="3153654"/>
    <lineage>
        <taxon>Bacteria</taxon>
        <taxon>Bacillati</taxon>
        <taxon>Cyanobacteriota</taxon>
        <taxon>Cyanophyceae</taxon>
        <taxon>Oscillatoriophycideae</taxon>
        <taxon>Aerosakkonematales</taxon>
        <taxon>Aerosakkonemataceae</taxon>
        <taxon>Floridanema</taxon>
        <taxon>Floridanema aerugineum</taxon>
    </lineage>
</organism>
<evidence type="ECO:0000313" key="3">
    <source>
        <dbReference type="Proteomes" id="UP001576774"/>
    </source>
</evidence>
<comment type="caution">
    <text evidence="2">The sequence shown here is derived from an EMBL/GenBank/DDBJ whole genome shotgun (WGS) entry which is preliminary data.</text>
</comment>
<keyword evidence="3" id="KW-1185">Reference proteome</keyword>
<proteinExistence type="predicted"/>
<name>A0ABV4X1S9_9CYAN</name>